<dbReference type="STRING" id="6248.A0A0K0EF64"/>
<feature type="region of interest" description="Disordered" evidence="1">
    <location>
        <begin position="1"/>
        <end position="99"/>
    </location>
</feature>
<dbReference type="SMART" id="SM00194">
    <property type="entry name" value="PTPc"/>
    <property type="match status" value="1"/>
</dbReference>
<feature type="compositionally biased region" description="Basic and acidic residues" evidence="1">
    <location>
        <begin position="78"/>
        <end position="99"/>
    </location>
</feature>
<dbReference type="PANTHER" id="PTHR46163">
    <property type="entry name" value="TYROSINE-PROTEIN PHOSPHATASE-RELATED"/>
    <property type="match status" value="1"/>
</dbReference>
<evidence type="ECO:0000313" key="4">
    <source>
        <dbReference type="Proteomes" id="UP000035681"/>
    </source>
</evidence>
<evidence type="ECO:0000259" key="2">
    <source>
        <dbReference type="PROSITE" id="PS50055"/>
    </source>
</evidence>
<feature type="compositionally biased region" description="Low complexity" evidence="1">
    <location>
        <begin position="51"/>
        <end position="61"/>
    </location>
</feature>
<dbReference type="PRINTS" id="PR00700">
    <property type="entry name" value="PRTYPHPHTASE"/>
</dbReference>
<evidence type="ECO:0000313" key="6">
    <source>
        <dbReference type="WBParaSite" id="TCONS_00000147.p1"/>
    </source>
</evidence>
<proteinExistence type="predicted"/>
<dbReference type="Pfam" id="PF00102">
    <property type="entry name" value="Y_phosphatase"/>
    <property type="match status" value="1"/>
</dbReference>
<dbReference type="WBParaSite" id="SSTP_0000812700.1">
    <property type="protein sequence ID" value="SSTP_0000812700.1"/>
    <property type="gene ID" value="SSTP_0000812700"/>
</dbReference>
<keyword evidence="4" id="KW-1185">Reference proteome</keyword>
<dbReference type="InterPro" id="IPR000387">
    <property type="entry name" value="Tyr_Pase_dom"/>
</dbReference>
<feature type="compositionally biased region" description="Basic residues" evidence="1">
    <location>
        <begin position="38"/>
        <end position="50"/>
    </location>
</feature>
<feature type="compositionally biased region" description="Basic and acidic residues" evidence="1">
    <location>
        <begin position="26"/>
        <end position="37"/>
    </location>
</feature>
<dbReference type="WBParaSite" id="TCONS_00000147.p1">
    <property type="protein sequence ID" value="TCONS_00000147.p1"/>
    <property type="gene ID" value="XLOC_000172"/>
</dbReference>
<dbReference type="Proteomes" id="UP000035681">
    <property type="component" value="Unplaced"/>
</dbReference>
<dbReference type="InterPro" id="IPR052782">
    <property type="entry name" value="Oocyte-zygote_transition_reg"/>
</dbReference>
<sequence length="459" mass="52587">MENYECLNNNTLENVPLPPPPPPPPRPKELSPLERNKSYKHQQKVNKKNSCKNNNNNNSTKYPSYMKGPTEGGGNKNKKFDEGKTSMEKTTKTKKPNTDKSKVMEGEIVDNAENEIVESPQLSVPGETINEFYQFKGLLDPSAKKENEGSHIKKQIFNDYKQIRATMNFVFDFMANPTKNRFTNVMMFSEGNCFINDTDDPENRYYHANKVTTDNGIYIMAQAPLKNTVKTFWDMIWEQGTCIIASFCDYSIKEDCFPYFELSFNKKVKIGHYVIRTEERKISTPAIIFKLKVYNKKTKQGRIVNIINWMGWNVDSIPSISNLLAMMSLVWKMEHIVEVDDKRSVGPILVHGVSGSRRTATFVAINILCKQLRDSKKCSVITTSVLIRKFRHNAIRDHIMFAVILLAIMHFSASLKYVSKSDSQFVKASKAIISFVSTSRAAQKNLIRKEKHDEEVDKT</sequence>
<dbReference type="PROSITE" id="PS50056">
    <property type="entry name" value="TYR_PHOSPHATASE_2"/>
    <property type="match status" value="1"/>
</dbReference>
<dbReference type="CDD" id="cd00047">
    <property type="entry name" value="PTPc"/>
    <property type="match status" value="1"/>
</dbReference>
<dbReference type="InterPro" id="IPR029021">
    <property type="entry name" value="Prot-tyrosine_phosphatase-like"/>
</dbReference>
<dbReference type="Gene3D" id="3.90.190.10">
    <property type="entry name" value="Protein tyrosine phosphatase superfamily"/>
    <property type="match status" value="1"/>
</dbReference>
<accession>A0A0K0EF64</accession>
<feature type="domain" description="Tyrosine-protein phosphatase" evidence="2">
    <location>
        <begin position="176"/>
        <end position="411"/>
    </location>
</feature>
<dbReference type="PANTHER" id="PTHR46163:SF24">
    <property type="entry name" value="PROTEIN-TYROSINE PHOSPHATASE CATALYTIC DOMAIN-CONTAINING PROTEIN-RELATED"/>
    <property type="match status" value="1"/>
</dbReference>
<dbReference type="GO" id="GO:0004725">
    <property type="term" value="F:protein tyrosine phosphatase activity"/>
    <property type="evidence" value="ECO:0007669"/>
    <property type="project" value="InterPro"/>
</dbReference>
<organism evidence="5">
    <name type="scientific">Strongyloides stercoralis</name>
    <name type="common">Threadworm</name>
    <dbReference type="NCBI Taxonomy" id="6248"/>
    <lineage>
        <taxon>Eukaryota</taxon>
        <taxon>Metazoa</taxon>
        <taxon>Ecdysozoa</taxon>
        <taxon>Nematoda</taxon>
        <taxon>Chromadorea</taxon>
        <taxon>Rhabditida</taxon>
        <taxon>Tylenchina</taxon>
        <taxon>Panagrolaimomorpha</taxon>
        <taxon>Strongyloidoidea</taxon>
        <taxon>Strongyloididae</taxon>
        <taxon>Strongyloides</taxon>
    </lineage>
</organism>
<evidence type="ECO:0000256" key="1">
    <source>
        <dbReference type="SAM" id="MobiDB-lite"/>
    </source>
</evidence>
<dbReference type="InterPro" id="IPR003595">
    <property type="entry name" value="Tyr_Pase_cat"/>
</dbReference>
<name>A0A0K0EF64_STRER</name>
<feature type="compositionally biased region" description="Pro residues" evidence="1">
    <location>
        <begin position="16"/>
        <end position="25"/>
    </location>
</feature>
<dbReference type="PROSITE" id="PS50055">
    <property type="entry name" value="TYR_PHOSPHATASE_PTP"/>
    <property type="match status" value="1"/>
</dbReference>
<evidence type="ECO:0000313" key="5">
    <source>
        <dbReference type="WBParaSite" id="SSTP_0000812700.1"/>
    </source>
</evidence>
<dbReference type="SMART" id="SM00404">
    <property type="entry name" value="PTPc_motif"/>
    <property type="match status" value="1"/>
</dbReference>
<feature type="domain" description="Tyrosine specific protein phosphatases" evidence="3">
    <location>
        <begin position="327"/>
        <end position="402"/>
    </location>
</feature>
<dbReference type="InterPro" id="IPR000242">
    <property type="entry name" value="PTP_cat"/>
</dbReference>
<dbReference type="AlphaFoldDB" id="A0A0K0EF64"/>
<evidence type="ECO:0000259" key="3">
    <source>
        <dbReference type="PROSITE" id="PS50056"/>
    </source>
</evidence>
<dbReference type="SUPFAM" id="SSF52799">
    <property type="entry name" value="(Phosphotyrosine protein) phosphatases II"/>
    <property type="match status" value="1"/>
</dbReference>
<protein>
    <submittedName>
        <fullName evidence="5">Tyrosine phosphatase</fullName>
    </submittedName>
    <submittedName>
        <fullName evidence="6">Tyrosine-protein phosphatase domain-containing protein</fullName>
    </submittedName>
</protein>
<reference evidence="5" key="1">
    <citation type="submission" date="2015-08" db="UniProtKB">
        <authorList>
            <consortium name="WormBaseParasite"/>
        </authorList>
    </citation>
    <scope>IDENTIFICATION</scope>
</reference>